<dbReference type="Pfam" id="PF07963">
    <property type="entry name" value="N_methyl"/>
    <property type="match status" value="1"/>
</dbReference>
<keyword evidence="1" id="KW-0472">Membrane</keyword>
<reference evidence="2 3" key="1">
    <citation type="submission" date="2019-10" db="EMBL/GenBank/DDBJ databases">
        <title>Whole-genome sequence of the extremophile Heliorestis acidaminivorans DSM 24790.</title>
        <authorList>
            <person name="Kyndt J.A."/>
            <person name="Meyer T.E."/>
        </authorList>
    </citation>
    <scope>NUCLEOTIDE SEQUENCE [LARGE SCALE GENOMIC DNA]</scope>
    <source>
        <strain evidence="2 3">DSM 24790</strain>
    </source>
</reference>
<name>A0A6I0EYC8_9FIRM</name>
<dbReference type="AlphaFoldDB" id="A0A6I0EYC8"/>
<evidence type="ECO:0000313" key="3">
    <source>
        <dbReference type="Proteomes" id="UP000468766"/>
    </source>
</evidence>
<keyword evidence="3" id="KW-1185">Reference proteome</keyword>
<protein>
    <submittedName>
        <fullName evidence="2">Prepilin-type N-terminal cleavage/methylation domain-containing protein</fullName>
    </submittedName>
</protein>
<organism evidence="2 3">
    <name type="scientific">Heliorestis acidaminivorans</name>
    <dbReference type="NCBI Taxonomy" id="553427"/>
    <lineage>
        <taxon>Bacteria</taxon>
        <taxon>Bacillati</taxon>
        <taxon>Bacillota</taxon>
        <taxon>Clostridia</taxon>
        <taxon>Eubacteriales</taxon>
        <taxon>Heliobacteriaceae</taxon>
        <taxon>Heliorestis</taxon>
    </lineage>
</organism>
<comment type="caution">
    <text evidence="2">The sequence shown here is derived from an EMBL/GenBank/DDBJ whole genome shotgun (WGS) entry which is preliminary data.</text>
</comment>
<dbReference type="NCBIfam" id="TIGR02532">
    <property type="entry name" value="IV_pilin_GFxxxE"/>
    <property type="match status" value="1"/>
</dbReference>
<dbReference type="InterPro" id="IPR012902">
    <property type="entry name" value="N_methyl_site"/>
</dbReference>
<keyword evidence="1" id="KW-0812">Transmembrane</keyword>
<accession>A0A6I0EYC8</accession>
<keyword evidence="1" id="KW-1133">Transmembrane helix</keyword>
<evidence type="ECO:0000313" key="2">
    <source>
        <dbReference type="EMBL" id="KAB2951655.1"/>
    </source>
</evidence>
<feature type="transmembrane region" description="Helical" evidence="1">
    <location>
        <begin position="21"/>
        <end position="46"/>
    </location>
</feature>
<sequence>MLAKWTKEVNLVIKNSRGLTLVELLVALAILSIIVVAYLSLFTISYQGIFHSGHKSNALFEGQEVIDKIIRNPNYTAPGVTKTDHPISNPIKIPLSALSGTESITLEALGTKVDISKEYLDDQQVNITVFVPSH</sequence>
<proteinExistence type="predicted"/>
<gene>
    <name evidence="2" type="ORF">F9B85_11520</name>
</gene>
<dbReference type="PROSITE" id="PS00409">
    <property type="entry name" value="PROKAR_NTER_METHYL"/>
    <property type="match status" value="1"/>
</dbReference>
<dbReference type="Proteomes" id="UP000468766">
    <property type="component" value="Unassembled WGS sequence"/>
</dbReference>
<dbReference type="RefSeq" id="WP_151621067.1">
    <property type="nucleotide sequence ID" value="NZ_WBXO01000010.1"/>
</dbReference>
<evidence type="ECO:0000256" key="1">
    <source>
        <dbReference type="SAM" id="Phobius"/>
    </source>
</evidence>
<dbReference type="EMBL" id="WBXO01000010">
    <property type="protein sequence ID" value="KAB2951655.1"/>
    <property type="molecule type" value="Genomic_DNA"/>
</dbReference>